<dbReference type="STRING" id="75913.A0A0K0F371"/>
<feature type="coiled-coil region" evidence="7">
    <location>
        <begin position="401"/>
        <end position="438"/>
    </location>
</feature>
<feature type="compositionally biased region" description="Acidic residues" evidence="8">
    <location>
        <begin position="857"/>
        <end position="876"/>
    </location>
</feature>
<evidence type="ECO:0000256" key="7">
    <source>
        <dbReference type="SAM" id="Coils"/>
    </source>
</evidence>
<dbReference type="FunFam" id="2.30.310.10:FF:000001">
    <property type="entry name" value="Nuclear export mediator factor Nemf"/>
    <property type="match status" value="1"/>
</dbReference>
<dbReference type="WBParaSite" id="SVE_0325400.1">
    <property type="protein sequence ID" value="SVE_0325400.1"/>
    <property type="gene ID" value="SVE_0325400"/>
</dbReference>
<dbReference type="GO" id="GO:1990116">
    <property type="term" value="P:ribosome-associated ubiquitin-dependent protein catabolic process"/>
    <property type="evidence" value="ECO:0007669"/>
    <property type="project" value="TreeGrafter"/>
</dbReference>
<sequence length="1021" mass="117729">MWCYLECLENRWNIFMKLQDEEYSTTMGIEEKIKEIEKEISRTQKNKATENHLGMLRSKLVRLQKMLAQEKANAPIITPEPRNEEDDLKPKDIQINITGVKNRFSSLDILAIIHDLKTLKGMRVVNVYDIDSKTYLIKLHKPDGKAVILFESGIRIHKTIYDWPKQMFPSSFSMKFRKHIRQKRLEDIRQIGMDRVVDLRFGDEDRACHVIIELYDRGNVLLTDHNYTILNILRPRTDKDHDVRFTVRERYPLELAQYDKRIPGVNDILESLLKAKKGQQTKRILSPLTNFGPALIDHSLILQGYPPNSQVGVHVQATEQEANKIHNAIMEALKQFDNIKDTPSKGYITYQNVKKIDGSDMEKFIEYHPMKFAQFTGENSKVLIKEYTEFSEAVDEFYSKLDSQKSEKRALQIERDALRKVENVKKDHEERLKNLVMSQATKKEKAERIEVNVELIDQALLVIQSAIANQMSWEDIEEMTRQGQEQGNDVARAIVGFDLKNNKIIMKLPDPFDPTNEPMNIAIDVNLTANQNARAYYIDKKLAAAKETKTIQASEKAIKSAHVKAQQTLSQVKANVEVLRSKKSYWFEKFYWFISSENYLVIGGRDAQQNELIVKKYLRPSDIYVHADLHGASSVVIRNPFNGKDIPPKTLNEAGTMAICYSAAWEAKVISNAWWVRQSQVSRTAPTGEYLSTGSFMIRGKKNYLPTSQLVMGFGVLFRIDEESIERHKDDRKSNLMEIEEEPENTVEDEEFPDVKVNINLNDKKEDNEYVVIQLGPTNPSRKKELTEREKYLKDKKKKEEEAKKAKREKKKQQVVKGKKKGGKNNKKEDEEWDKLEKKATEIIKEVVALQRHPDSDIGDEEDEDNDSDYSEEIVTVDEMKKMKQEENEKVENNGKPQKEEAQEPEEDTDDEDDDKKDDDLSIINMLVGNPLPEDELLGSLIVVGPYQTLNNYKYRVKLTPGTGKRGKAAKQAIDLFLKEKSASATEKKLIKILQTNEEVARNIPGKVKVSAPQLFTSKKK</sequence>
<comment type="similarity">
    <text evidence="3">Belongs to the NEMF family.</text>
</comment>
<evidence type="ECO:0000256" key="2">
    <source>
        <dbReference type="ARBA" id="ARBA00004496"/>
    </source>
</evidence>
<name>A0A0K0F371_STRVS</name>
<evidence type="ECO:0000313" key="12">
    <source>
        <dbReference type="WBParaSite" id="SVE_0325400.1"/>
    </source>
</evidence>
<dbReference type="InterPro" id="IPR008532">
    <property type="entry name" value="NFACT_RNA-bd"/>
</dbReference>
<dbReference type="GO" id="GO:0072344">
    <property type="term" value="P:rescue of stalled ribosome"/>
    <property type="evidence" value="ECO:0007669"/>
    <property type="project" value="TreeGrafter"/>
</dbReference>
<feature type="compositionally biased region" description="Basic and acidic residues" evidence="8">
    <location>
        <begin position="878"/>
        <end position="902"/>
    </location>
</feature>
<dbReference type="AlphaFoldDB" id="A0A0K0F371"/>
<protein>
    <submittedName>
        <fullName evidence="12">Nuclear export mediator factor NEMF (inferred by orthology to a human protein)</fullName>
    </submittedName>
</protein>
<feature type="region of interest" description="Disordered" evidence="8">
    <location>
        <begin position="847"/>
        <end position="921"/>
    </location>
</feature>
<comment type="subcellular location">
    <subcellularLocation>
        <location evidence="2">Cytoplasm</location>
    </subcellularLocation>
    <subcellularLocation>
        <location evidence="1">Nucleus</location>
    </subcellularLocation>
</comment>
<feature type="compositionally biased region" description="Acidic residues" evidence="8">
    <location>
        <begin position="738"/>
        <end position="751"/>
    </location>
</feature>
<dbReference type="PANTHER" id="PTHR15239">
    <property type="entry name" value="NUCLEAR EXPORT MEDIATOR FACTOR NEMF"/>
    <property type="match status" value="1"/>
</dbReference>
<feature type="compositionally biased region" description="Basic and acidic residues" evidence="8">
    <location>
        <begin position="782"/>
        <end position="804"/>
    </location>
</feature>
<organism evidence="11 12">
    <name type="scientific">Strongyloides venezuelensis</name>
    <name type="common">Threadworm</name>
    <dbReference type="NCBI Taxonomy" id="75913"/>
    <lineage>
        <taxon>Eukaryota</taxon>
        <taxon>Metazoa</taxon>
        <taxon>Ecdysozoa</taxon>
        <taxon>Nematoda</taxon>
        <taxon>Chromadorea</taxon>
        <taxon>Rhabditida</taxon>
        <taxon>Tylenchina</taxon>
        <taxon>Panagrolaimomorpha</taxon>
        <taxon>Strongyloidoidea</taxon>
        <taxon>Strongyloididae</taxon>
        <taxon>Strongyloides</taxon>
    </lineage>
</organism>
<dbReference type="GO" id="GO:0043023">
    <property type="term" value="F:ribosomal large subunit binding"/>
    <property type="evidence" value="ECO:0007669"/>
    <property type="project" value="TreeGrafter"/>
</dbReference>
<dbReference type="Pfam" id="PF05833">
    <property type="entry name" value="NFACT_N"/>
    <property type="match status" value="1"/>
</dbReference>
<feature type="compositionally biased region" description="Acidic residues" evidence="8">
    <location>
        <begin position="903"/>
        <end position="917"/>
    </location>
</feature>
<keyword evidence="5 7" id="KW-0175">Coiled coil</keyword>
<keyword evidence="6" id="KW-0539">Nucleus</keyword>
<feature type="compositionally biased region" description="Basic residues" evidence="8">
    <location>
        <begin position="805"/>
        <end position="825"/>
    </location>
</feature>
<evidence type="ECO:0000256" key="3">
    <source>
        <dbReference type="ARBA" id="ARBA00008318"/>
    </source>
</evidence>
<evidence type="ECO:0000256" key="6">
    <source>
        <dbReference type="ARBA" id="ARBA00023242"/>
    </source>
</evidence>
<dbReference type="GO" id="GO:0005634">
    <property type="term" value="C:nucleus"/>
    <property type="evidence" value="ECO:0007669"/>
    <property type="project" value="UniProtKB-SubCell"/>
</dbReference>
<evidence type="ECO:0000313" key="11">
    <source>
        <dbReference type="Proteomes" id="UP000035680"/>
    </source>
</evidence>
<evidence type="ECO:0000259" key="9">
    <source>
        <dbReference type="Pfam" id="PF05670"/>
    </source>
</evidence>
<reference evidence="12" key="2">
    <citation type="submission" date="2015-08" db="UniProtKB">
        <authorList>
            <consortium name="WormBaseParasite"/>
        </authorList>
    </citation>
    <scope>IDENTIFICATION</scope>
</reference>
<evidence type="ECO:0000256" key="1">
    <source>
        <dbReference type="ARBA" id="ARBA00004123"/>
    </source>
</evidence>
<keyword evidence="4" id="KW-0963">Cytoplasm</keyword>
<feature type="domain" description="NFACT protein C-terminal" evidence="10">
    <location>
        <begin position="919"/>
        <end position="1011"/>
    </location>
</feature>
<feature type="coiled-coil region" evidence="7">
    <location>
        <begin position="26"/>
        <end position="73"/>
    </location>
</feature>
<feature type="domain" description="NFACT RNA-binding" evidence="9">
    <location>
        <begin position="589"/>
        <end position="700"/>
    </location>
</feature>
<dbReference type="GO" id="GO:1990112">
    <property type="term" value="C:RQC complex"/>
    <property type="evidence" value="ECO:0007669"/>
    <property type="project" value="TreeGrafter"/>
</dbReference>
<dbReference type="Proteomes" id="UP000035680">
    <property type="component" value="Unassembled WGS sequence"/>
</dbReference>
<dbReference type="InterPro" id="IPR021846">
    <property type="entry name" value="NFACT-C"/>
</dbReference>
<feature type="region of interest" description="Disordered" evidence="8">
    <location>
        <begin position="729"/>
        <end position="751"/>
    </location>
</feature>
<dbReference type="Pfam" id="PF05670">
    <property type="entry name" value="NFACT-R_1"/>
    <property type="match status" value="1"/>
</dbReference>
<evidence type="ECO:0000259" key="10">
    <source>
        <dbReference type="Pfam" id="PF11923"/>
    </source>
</evidence>
<accession>A0A0K0F371</accession>
<evidence type="ECO:0000256" key="5">
    <source>
        <dbReference type="ARBA" id="ARBA00023054"/>
    </source>
</evidence>
<dbReference type="GO" id="GO:0005737">
    <property type="term" value="C:cytoplasm"/>
    <property type="evidence" value="ECO:0007669"/>
    <property type="project" value="UniProtKB-SubCell"/>
</dbReference>
<dbReference type="NCBIfam" id="NF041120">
    <property type="entry name" value="RqcH_arch"/>
    <property type="match status" value="1"/>
</dbReference>
<dbReference type="Pfam" id="PF11923">
    <property type="entry name" value="NFACT-C"/>
    <property type="match status" value="1"/>
</dbReference>
<proteinExistence type="inferred from homology"/>
<keyword evidence="11" id="KW-1185">Reference proteome</keyword>
<dbReference type="Gene3D" id="2.30.310.10">
    <property type="entry name" value="ibrinogen binding protein from staphylococcus aureus domain"/>
    <property type="match status" value="1"/>
</dbReference>
<dbReference type="GO" id="GO:0000049">
    <property type="term" value="F:tRNA binding"/>
    <property type="evidence" value="ECO:0007669"/>
    <property type="project" value="TreeGrafter"/>
</dbReference>
<dbReference type="PANTHER" id="PTHR15239:SF6">
    <property type="entry name" value="RIBOSOME QUALITY CONTROL COMPLEX SUBUNIT NEMF"/>
    <property type="match status" value="1"/>
</dbReference>
<evidence type="ECO:0000256" key="4">
    <source>
        <dbReference type="ARBA" id="ARBA00022490"/>
    </source>
</evidence>
<reference evidence="11" key="1">
    <citation type="submission" date="2014-07" db="EMBL/GenBank/DDBJ databases">
        <authorList>
            <person name="Martin A.A"/>
            <person name="De Silva N."/>
        </authorList>
    </citation>
    <scope>NUCLEOTIDE SEQUENCE</scope>
</reference>
<evidence type="ECO:0000256" key="8">
    <source>
        <dbReference type="SAM" id="MobiDB-lite"/>
    </source>
</evidence>
<feature type="region of interest" description="Disordered" evidence="8">
    <location>
        <begin position="774"/>
        <end position="834"/>
    </location>
</feature>
<dbReference type="InterPro" id="IPR051608">
    <property type="entry name" value="RQC_Subunit_NEMF"/>
</dbReference>